<organism evidence="2">
    <name type="scientific">Lepeophtheirus salmonis</name>
    <name type="common">Salmon louse</name>
    <name type="synonym">Caligus salmonis</name>
    <dbReference type="NCBI Taxonomy" id="72036"/>
    <lineage>
        <taxon>Eukaryota</taxon>
        <taxon>Metazoa</taxon>
        <taxon>Ecdysozoa</taxon>
        <taxon>Arthropoda</taxon>
        <taxon>Crustacea</taxon>
        <taxon>Multicrustacea</taxon>
        <taxon>Hexanauplia</taxon>
        <taxon>Copepoda</taxon>
        <taxon>Siphonostomatoida</taxon>
        <taxon>Caligidae</taxon>
        <taxon>Lepeophtheirus</taxon>
    </lineage>
</organism>
<protein>
    <submittedName>
        <fullName evidence="2">Uncharacterized protein</fullName>
    </submittedName>
</protein>
<evidence type="ECO:0000313" key="2">
    <source>
        <dbReference type="EMBL" id="CDW29283.1"/>
    </source>
</evidence>
<keyword evidence="1" id="KW-0472">Membrane</keyword>
<proteinExistence type="predicted"/>
<feature type="transmembrane region" description="Helical" evidence="1">
    <location>
        <begin position="101"/>
        <end position="125"/>
    </location>
</feature>
<dbReference type="EMBL" id="HACA01011922">
    <property type="protein sequence ID" value="CDW29283.1"/>
    <property type="molecule type" value="Transcribed_RNA"/>
</dbReference>
<dbReference type="AlphaFoldDB" id="A0A0K2TTD2"/>
<accession>A0A0K2TTD2</accession>
<keyword evidence="1" id="KW-0812">Transmembrane</keyword>
<name>A0A0K2TTD2_LEPSM</name>
<keyword evidence="1" id="KW-1133">Transmembrane helix</keyword>
<sequence length="146" mass="16698">MKCAVPTILEVGVRCLWEPHLGVKRIRGYFQTMEASRAFKSLRCNHDGSYGDLRAKKNQTKWSFSPELETAAQAIRDRLLVRTGMVLLYSGQNMGLGPTPIVFYIELLVQILLFSWLKTIFVLGVQTCYNSRQRSTLFALLLAFMF</sequence>
<evidence type="ECO:0000256" key="1">
    <source>
        <dbReference type="SAM" id="Phobius"/>
    </source>
</evidence>
<reference evidence="2" key="1">
    <citation type="submission" date="2014-05" db="EMBL/GenBank/DDBJ databases">
        <authorList>
            <person name="Chronopoulou M."/>
        </authorList>
    </citation>
    <scope>NUCLEOTIDE SEQUENCE</scope>
    <source>
        <tissue evidence="2">Whole organism</tissue>
    </source>
</reference>